<dbReference type="NCBIfam" id="NF038128">
    <property type="entry name" value="choice_anch_J"/>
    <property type="match status" value="3"/>
</dbReference>
<dbReference type="InterPro" id="IPR011635">
    <property type="entry name" value="CARDB"/>
</dbReference>
<reference evidence="5" key="2">
    <citation type="journal article" date="2021" name="PeerJ">
        <title>Extensive microbial diversity within the chicken gut microbiome revealed by metagenomics and culture.</title>
        <authorList>
            <person name="Gilroy R."/>
            <person name="Ravi A."/>
            <person name="Getino M."/>
            <person name="Pursley I."/>
            <person name="Horton D.L."/>
            <person name="Alikhan N.F."/>
            <person name="Baker D."/>
            <person name="Gharbi K."/>
            <person name="Hall N."/>
            <person name="Watson M."/>
            <person name="Adriaenssens E.M."/>
            <person name="Foster-Nyarko E."/>
            <person name="Jarju S."/>
            <person name="Secka A."/>
            <person name="Antonio M."/>
            <person name="Oren A."/>
            <person name="Chaudhuri R.R."/>
            <person name="La Ragione R."/>
            <person name="Hildebrand F."/>
            <person name="Pallen M.J."/>
        </authorList>
    </citation>
    <scope>NUCLEOTIDE SEQUENCE</scope>
    <source>
        <strain evidence="5">2889</strain>
    </source>
</reference>
<organism evidence="5 6">
    <name type="scientific">Candidatus Pullibacteroides excrementavium</name>
    <dbReference type="NCBI Taxonomy" id="2840905"/>
    <lineage>
        <taxon>Bacteria</taxon>
        <taxon>Pseudomonadati</taxon>
        <taxon>Bacteroidota</taxon>
        <taxon>Bacteroidia</taxon>
        <taxon>Bacteroidales</taxon>
        <taxon>Candidatus Pullibacteroides</taxon>
    </lineage>
</organism>
<name>A0A9D9DQI3_9BACT</name>
<evidence type="ECO:0000313" key="5">
    <source>
        <dbReference type="EMBL" id="MBO8431793.1"/>
    </source>
</evidence>
<dbReference type="Pfam" id="PF07705">
    <property type="entry name" value="CARDB"/>
    <property type="match status" value="1"/>
</dbReference>
<dbReference type="Pfam" id="PF07675">
    <property type="entry name" value="Cleaved_Adhesin"/>
    <property type="match status" value="2"/>
</dbReference>
<dbReference type="InterPro" id="IPR011628">
    <property type="entry name" value="Cleaved_adhesin"/>
</dbReference>
<dbReference type="Gene3D" id="2.60.40.1120">
    <property type="entry name" value="Carboxypeptidase-like, regulatory domain"/>
    <property type="match status" value="1"/>
</dbReference>
<dbReference type="Gene3D" id="2.60.40.10">
    <property type="entry name" value="Immunoglobulins"/>
    <property type="match status" value="2"/>
</dbReference>
<evidence type="ECO:0000313" key="6">
    <source>
        <dbReference type="Proteomes" id="UP000823612"/>
    </source>
</evidence>
<evidence type="ECO:0000259" key="4">
    <source>
        <dbReference type="Pfam" id="PF18962"/>
    </source>
</evidence>
<feature type="domain" description="Cleaved adhesin" evidence="2">
    <location>
        <begin position="25"/>
        <end position="143"/>
    </location>
</feature>
<proteinExistence type="predicted"/>
<dbReference type="EMBL" id="JADIMZ010000010">
    <property type="protein sequence ID" value="MBO8431793.1"/>
    <property type="molecule type" value="Genomic_DNA"/>
</dbReference>
<keyword evidence="1" id="KW-0732">Signal</keyword>
<feature type="signal peptide" evidence="1">
    <location>
        <begin position="1"/>
        <end position="24"/>
    </location>
</feature>
<feature type="domain" description="Secretion system C-terminal sorting" evidence="4">
    <location>
        <begin position="1364"/>
        <end position="1428"/>
    </location>
</feature>
<dbReference type="InterPro" id="IPR013783">
    <property type="entry name" value="Ig-like_fold"/>
</dbReference>
<dbReference type="InterPro" id="IPR008969">
    <property type="entry name" value="CarboxyPept-like_regulatory"/>
</dbReference>
<dbReference type="NCBIfam" id="TIGR04183">
    <property type="entry name" value="Por_Secre_tail"/>
    <property type="match status" value="1"/>
</dbReference>
<dbReference type="Proteomes" id="UP000823612">
    <property type="component" value="Unassembled WGS sequence"/>
</dbReference>
<evidence type="ECO:0000259" key="3">
    <source>
        <dbReference type="Pfam" id="PF07705"/>
    </source>
</evidence>
<dbReference type="SUPFAM" id="SSF49464">
    <property type="entry name" value="Carboxypeptidase regulatory domain-like"/>
    <property type="match status" value="1"/>
</dbReference>
<reference evidence="5" key="1">
    <citation type="submission" date="2020-10" db="EMBL/GenBank/DDBJ databases">
        <authorList>
            <person name="Gilroy R."/>
        </authorList>
    </citation>
    <scope>NUCLEOTIDE SEQUENCE</scope>
    <source>
        <strain evidence="5">2889</strain>
    </source>
</reference>
<dbReference type="Pfam" id="PF13620">
    <property type="entry name" value="CarboxypepD_reg"/>
    <property type="match status" value="1"/>
</dbReference>
<sequence>MKRPFFTSCLLAVSLLFGIGQTQAQLSESFESGTFPPENWQYLYLGDEGTDNGMFLQTIGDEAGVDIAAPDQSEHYLLIKTGYGLREYSDSWLISPAFSVEGQQYLKFALSTTEFISGSTDTIEVLASETGSNPADFTHCLLHVLSSDIFPDGEFNTVDYPGWTEFCIDLSDFDGKEIRIAFRSCLYAESWLARISLALDNIRTESSSSDDLVLTKLYSPANDCDSTQSLSFEVFNAGNEISSYDIAWRIGEGAVSRQAAQQTLPACQSSTVNLDRAINLPRGNSELKVWIEHGNDNQEWNDTLYANSIRIGTAASLPYEGNASNEGEDFANGSLRPTQSWMYISLPDYGEQPVWLGQANNAILIGPCMEIPAGKIRISFDMMATTQGGFVFSQSYSGLWREQTTLQETPFDASIAGFTRFSQILNIEESAWQSLGIEVTGSNLTQVIIKNIHIETVEADLCLEAILSPVNTKLPVSSQATEVTVSVLNQGMQSRENIRVSYQWRDQPVASQTFPVAIAPDSSVSLTFSTPIDLSSATTGTLKAWVEDSQGTYAGNDSLQMDIMTYEPVSSPYRMSFESGEDFSSWTSLNPDQSIATYWDTATVAFTLLSKGKNVCFLPALAGSPANDMLISPAVSLQEGRYRVSFFYAGIPYSGADMQLSVMLGTNPDPETLAKSVQWQTQITQSVWLSGYFYFDVPADGLYYVAFLGQGEHCELFLDDVRIDQEQDICVLSASFAETSGYNKTSTPVTVSFRNHGTENVTSVQAEYWLNNVLQQSETVTLDLAPGQTHEHVFSLPADISATGTYSLASRIIMDGDADTINNTISGNSLQHFPNRTLPYFEDFSSEENRVRWASVDANEDGNAWVAAGSGITYDAYSGTAALAYSSQAGVDGDDYIFSECIEFPADSLMLSFFYRTFRNIDYYHENFSVGLYSAPDPDSAVLMLQDYPEICIPGQEYEKAIFRFSLDQAQKLYIGFYSYSEKGNGFIFIDDIKVDYVRPLDALYASHFGQRASEWEAYNRGILFDQWQFSALNGSDTIAHITRRYRAVDYPAGLLVSPAFRMEANEDIIIDLDYAIRQFGAARPGDTLELFMGHENHPDSLDILVASLCSPDSLSRHYTDTLNFDTDQTVHFGFRVISAQRSESQYTSFRIENFSIRPASRPTYNIRGKVTDLDGNVITGADIRFSGMQNLQATSDAHGEFLLSEVVAEQRFSLRVSASGFVTLSVSDTIGNADLNLGDIALQDILAKPAEVTAKEEDGLAVIRWTMEQDADDQAKALRGYEVRRFLQRHATDSSQWTSLHTGLLQETSFEDSNWEELPDGLYSYAVRVVYSGQRPSAWAFSNSLKRERTGVENAADKGDIRLYPNPASDKLQIQSSIAVSDYSIYLASGQQIAKGIVNSGCFQIEVSDMESGLYYCVLQLQNGTCQTLKFIKR</sequence>
<dbReference type="Pfam" id="PF18962">
    <property type="entry name" value="Por_Secre_tail"/>
    <property type="match status" value="1"/>
</dbReference>
<comment type="caution">
    <text evidence="5">The sequence shown here is derived from an EMBL/GenBank/DDBJ whole genome shotgun (WGS) entry which is preliminary data.</text>
</comment>
<feature type="chain" id="PRO_5039149528" evidence="1">
    <location>
        <begin position="25"/>
        <end position="1435"/>
    </location>
</feature>
<feature type="domain" description="CARDB" evidence="3">
    <location>
        <begin position="729"/>
        <end position="809"/>
    </location>
</feature>
<accession>A0A9D9DQI3</accession>
<gene>
    <name evidence="5" type="ORF">IAB08_00655</name>
</gene>
<dbReference type="Gene3D" id="2.60.120.200">
    <property type="match status" value="3"/>
</dbReference>
<evidence type="ECO:0000259" key="2">
    <source>
        <dbReference type="Pfam" id="PF07675"/>
    </source>
</evidence>
<evidence type="ECO:0000256" key="1">
    <source>
        <dbReference type="SAM" id="SignalP"/>
    </source>
</evidence>
<protein>
    <submittedName>
        <fullName evidence="5">Choice-of-anchor J domain-containing protein</fullName>
    </submittedName>
</protein>
<dbReference type="InterPro" id="IPR026444">
    <property type="entry name" value="Secre_tail"/>
</dbReference>
<feature type="domain" description="Cleaved adhesin" evidence="2">
    <location>
        <begin position="840"/>
        <end position="917"/>
    </location>
</feature>